<gene>
    <name evidence="1" type="ORF">BDM02DRAFT_3121371</name>
</gene>
<evidence type="ECO:0000313" key="1">
    <source>
        <dbReference type="EMBL" id="KAF9644750.1"/>
    </source>
</evidence>
<organism evidence="1 2">
    <name type="scientific">Thelephora ganbajun</name>
    <name type="common">Ganba fungus</name>
    <dbReference type="NCBI Taxonomy" id="370292"/>
    <lineage>
        <taxon>Eukaryota</taxon>
        <taxon>Fungi</taxon>
        <taxon>Dikarya</taxon>
        <taxon>Basidiomycota</taxon>
        <taxon>Agaricomycotina</taxon>
        <taxon>Agaricomycetes</taxon>
        <taxon>Thelephorales</taxon>
        <taxon>Thelephoraceae</taxon>
        <taxon>Thelephora</taxon>
    </lineage>
</organism>
<keyword evidence="2" id="KW-1185">Reference proteome</keyword>
<sequence>MSQLPLLFLGCAPAPYLWTTSCTVTGVACCFPGLATTLFHNYPYRIPRSPPILTRVLIKHFAYIDTTFARSLQPRGASR</sequence>
<reference evidence="1" key="2">
    <citation type="journal article" date="2020" name="Nat. Commun.">
        <title>Large-scale genome sequencing of mycorrhizal fungi provides insights into the early evolution of symbiotic traits.</title>
        <authorList>
            <person name="Miyauchi S."/>
            <person name="Kiss E."/>
            <person name="Kuo A."/>
            <person name="Drula E."/>
            <person name="Kohler A."/>
            <person name="Sanchez-Garcia M."/>
            <person name="Morin E."/>
            <person name="Andreopoulos B."/>
            <person name="Barry K.W."/>
            <person name="Bonito G."/>
            <person name="Buee M."/>
            <person name="Carver A."/>
            <person name="Chen C."/>
            <person name="Cichocki N."/>
            <person name="Clum A."/>
            <person name="Culley D."/>
            <person name="Crous P.W."/>
            <person name="Fauchery L."/>
            <person name="Girlanda M."/>
            <person name="Hayes R.D."/>
            <person name="Keri Z."/>
            <person name="LaButti K."/>
            <person name="Lipzen A."/>
            <person name="Lombard V."/>
            <person name="Magnuson J."/>
            <person name="Maillard F."/>
            <person name="Murat C."/>
            <person name="Nolan M."/>
            <person name="Ohm R.A."/>
            <person name="Pangilinan J."/>
            <person name="Pereira M.F."/>
            <person name="Perotto S."/>
            <person name="Peter M."/>
            <person name="Pfister S."/>
            <person name="Riley R."/>
            <person name="Sitrit Y."/>
            <person name="Stielow J.B."/>
            <person name="Szollosi G."/>
            <person name="Zifcakova L."/>
            <person name="Stursova M."/>
            <person name="Spatafora J.W."/>
            <person name="Tedersoo L."/>
            <person name="Vaario L.M."/>
            <person name="Yamada A."/>
            <person name="Yan M."/>
            <person name="Wang P."/>
            <person name="Xu J."/>
            <person name="Bruns T."/>
            <person name="Baldrian P."/>
            <person name="Vilgalys R."/>
            <person name="Dunand C."/>
            <person name="Henrissat B."/>
            <person name="Grigoriev I.V."/>
            <person name="Hibbett D."/>
            <person name="Nagy L.G."/>
            <person name="Martin F.M."/>
        </authorList>
    </citation>
    <scope>NUCLEOTIDE SEQUENCE</scope>
    <source>
        <strain evidence="1">P2</strain>
    </source>
</reference>
<comment type="caution">
    <text evidence="1">The sequence shown here is derived from an EMBL/GenBank/DDBJ whole genome shotgun (WGS) entry which is preliminary data.</text>
</comment>
<evidence type="ECO:0000313" key="2">
    <source>
        <dbReference type="Proteomes" id="UP000886501"/>
    </source>
</evidence>
<dbReference type="Proteomes" id="UP000886501">
    <property type="component" value="Unassembled WGS sequence"/>
</dbReference>
<proteinExistence type="predicted"/>
<reference evidence="1" key="1">
    <citation type="submission" date="2019-10" db="EMBL/GenBank/DDBJ databases">
        <authorList>
            <consortium name="DOE Joint Genome Institute"/>
            <person name="Kuo A."/>
            <person name="Miyauchi S."/>
            <person name="Kiss E."/>
            <person name="Drula E."/>
            <person name="Kohler A."/>
            <person name="Sanchez-Garcia M."/>
            <person name="Andreopoulos B."/>
            <person name="Barry K.W."/>
            <person name="Bonito G."/>
            <person name="Buee M."/>
            <person name="Carver A."/>
            <person name="Chen C."/>
            <person name="Cichocki N."/>
            <person name="Clum A."/>
            <person name="Culley D."/>
            <person name="Crous P.W."/>
            <person name="Fauchery L."/>
            <person name="Girlanda M."/>
            <person name="Hayes R."/>
            <person name="Keri Z."/>
            <person name="Labutti K."/>
            <person name="Lipzen A."/>
            <person name="Lombard V."/>
            <person name="Magnuson J."/>
            <person name="Maillard F."/>
            <person name="Morin E."/>
            <person name="Murat C."/>
            <person name="Nolan M."/>
            <person name="Ohm R."/>
            <person name="Pangilinan J."/>
            <person name="Pereira M."/>
            <person name="Perotto S."/>
            <person name="Peter M."/>
            <person name="Riley R."/>
            <person name="Sitrit Y."/>
            <person name="Stielow B."/>
            <person name="Szollosi G."/>
            <person name="Zifcakova L."/>
            <person name="Stursova M."/>
            <person name="Spatafora J.W."/>
            <person name="Tedersoo L."/>
            <person name="Vaario L.-M."/>
            <person name="Yamada A."/>
            <person name="Yan M."/>
            <person name="Wang P."/>
            <person name="Xu J."/>
            <person name="Bruns T."/>
            <person name="Baldrian P."/>
            <person name="Vilgalys R."/>
            <person name="Henrissat B."/>
            <person name="Grigoriev I.V."/>
            <person name="Hibbett D."/>
            <person name="Nagy L.G."/>
            <person name="Martin F.M."/>
        </authorList>
    </citation>
    <scope>NUCLEOTIDE SEQUENCE</scope>
    <source>
        <strain evidence="1">P2</strain>
    </source>
</reference>
<protein>
    <submittedName>
        <fullName evidence="1">Uncharacterized protein</fullName>
    </submittedName>
</protein>
<dbReference type="EMBL" id="MU118121">
    <property type="protein sequence ID" value="KAF9644750.1"/>
    <property type="molecule type" value="Genomic_DNA"/>
</dbReference>
<name>A0ACB6Z4S3_THEGA</name>
<accession>A0ACB6Z4S3</accession>